<sequence>MLLKCPSPSSAGCHTLPWLIKDDCGSDLVKFIAKNRPKAEEWQTSRDNLLPLVSKSCADGTSGGRAEPTSASDWELESTGLSYRMPVCQAESTGRSTGGRGELLACTTDERTFQCYLVLPYRILIVQHLHQYGGFGFTVDS</sequence>
<proteinExistence type="predicted"/>
<evidence type="ECO:0000313" key="2">
    <source>
        <dbReference type="Proteomes" id="UP000735302"/>
    </source>
</evidence>
<organism evidence="1 2">
    <name type="scientific">Plakobranchus ocellatus</name>
    <dbReference type="NCBI Taxonomy" id="259542"/>
    <lineage>
        <taxon>Eukaryota</taxon>
        <taxon>Metazoa</taxon>
        <taxon>Spiralia</taxon>
        <taxon>Lophotrochozoa</taxon>
        <taxon>Mollusca</taxon>
        <taxon>Gastropoda</taxon>
        <taxon>Heterobranchia</taxon>
        <taxon>Euthyneura</taxon>
        <taxon>Panpulmonata</taxon>
        <taxon>Sacoglossa</taxon>
        <taxon>Placobranchoidea</taxon>
        <taxon>Plakobranchidae</taxon>
        <taxon>Plakobranchus</taxon>
    </lineage>
</organism>
<dbReference type="AlphaFoldDB" id="A0AAV3ZU52"/>
<protein>
    <submittedName>
        <fullName evidence="1">Uncharacterized protein</fullName>
    </submittedName>
</protein>
<comment type="caution">
    <text evidence="1">The sequence shown here is derived from an EMBL/GenBank/DDBJ whole genome shotgun (WGS) entry which is preliminary data.</text>
</comment>
<dbReference type="EMBL" id="BLXT01002861">
    <property type="protein sequence ID" value="GFN98626.1"/>
    <property type="molecule type" value="Genomic_DNA"/>
</dbReference>
<name>A0AAV3ZU52_9GAST</name>
<gene>
    <name evidence="1" type="ORF">PoB_002513200</name>
</gene>
<evidence type="ECO:0000313" key="1">
    <source>
        <dbReference type="EMBL" id="GFN98626.1"/>
    </source>
</evidence>
<reference evidence="1 2" key="1">
    <citation type="journal article" date="2021" name="Elife">
        <title>Chloroplast acquisition without the gene transfer in kleptoplastic sea slugs, Plakobranchus ocellatus.</title>
        <authorList>
            <person name="Maeda T."/>
            <person name="Takahashi S."/>
            <person name="Yoshida T."/>
            <person name="Shimamura S."/>
            <person name="Takaki Y."/>
            <person name="Nagai Y."/>
            <person name="Toyoda A."/>
            <person name="Suzuki Y."/>
            <person name="Arimoto A."/>
            <person name="Ishii H."/>
            <person name="Satoh N."/>
            <person name="Nishiyama T."/>
            <person name="Hasebe M."/>
            <person name="Maruyama T."/>
            <person name="Minagawa J."/>
            <person name="Obokata J."/>
            <person name="Shigenobu S."/>
        </authorList>
    </citation>
    <scope>NUCLEOTIDE SEQUENCE [LARGE SCALE GENOMIC DNA]</scope>
</reference>
<keyword evidence="2" id="KW-1185">Reference proteome</keyword>
<dbReference type="Proteomes" id="UP000735302">
    <property type="component" value="Unassembled WGS sequence"/>
</dbReference>
<accession>A0AAV3ZU52</accession>